<evidence type="ECO:0000256" key="1">
    <source>
        <dbReference type="SAM" id="Phobius"/>
    </source>
</evidence>
<proteinExistence type="predicted"/>
<gene>
    <name evidence="2" type="ORF">PPSIR1_34842</name>
</gene>
<dbReference type="AlphaFoldDB" id="A6GEA9"/>
<keyword evidence="1" id="KW-1133">Transmembrane helix</keyword>
<comment type="caution">
    <text evidence="2">The sequence shown here is derived from an EMBL/GenBank/DDBJ whole genome shotgun (WGS) entry which is preliminary data.</text>
</comment>
<name>A6GEA9_9BACT</name>
<keyword evidence="3" id="KW-1185">Reference proteome</keyword>
<dbReference type="EMBL" id="ABCS01000080">
    <property type="protein sequence ID" value="EDM75827.1"/>
    <property type="molecule type" value="Genomic_DNA"/>
</dbReference>
<sequence>MSRTEIQDNKWEIEASKPPITTPASIGMMIMMGGFTLFFVGIFIGSVVGTFTDPAEMDFDKTQKEGDASNKE</sequence>
<protein>
    <submittedName>
        <fullName evidence="2">Uncharacterized protein</fullName>
    </submittedName>
</protein>
<evidence type="ECO:0000313" key="3">
    <source>
        <dbReference type="Proteomes" id="UP000005801"/>
    </source>
</evidence>
<dbReference type="RefSeq" id="WP_006975049.1">
    <property type="nucleotide sequence ID" value="NZ_ABCS01000080.1"/>
</dbReference>
<dbReference type="OrthoDB" id="5522604at2"/>
<reference evidence="2 3" key="1">
    <citation type="submission" date="2007-06" db="EMBL/GenBank/DDBJ databases">
        <authorList>
            <person name="Shimkets L."/>
            <person name="Ferriera S."/>
            <person name="Johnson J."/>
            <person name="Kravitz S."/>
            <person name="Beeson K."/>
            <person name="Sutton G."/>
            <person name="Rogers Y.-H."/>
            <person name="Friedman R."/>
            <person name="Frazier M."/>
            <person name="Venter J.C."/>
        </authorList>
    </citation>
    <scope>NUCLEOTIDE SEQUENCE [LARGE SCALE GENOMIC DNA]</scope>
    <source>
        <strain evidence="2 3">SIR-1</strain>
    </source>
</reference>
<keyword evidence="1" id="KW-0472">Membrane</keyword>
<evidence type="ECO:0000313" key="2">
    <source>
        <dbReference type="EMBL" id="EDM75827.1"/>
    </source>
</evidence>
<accession>A6GEA9</accession>
<feature type="transmembrane region" description="Helical" evidence="1">
    <location>
        <begin position="26"/>
        <end position="51"/>
    </location>
</feature>
<organism evidence="2 3">
    <name type="scientific">Plesiocystis pacifica SIR-1</name>
    <dbReference type="NCBI Taxonomy" id="391625"/>
    <lineage>
        <taxon>Bacteria</taxon>
        <taxon>Pseudomonadati</taxon>
        <taxon>Myxococcota</taxon>
        <taxon>Polyangia</taxon>
        <taxon>Nannocystales</taxon>
        <taxon>Nannocystaceae</taxon>
        <taxon>Plesiocystis</taxon>
    </lineage>
</organism>
<dbReference type="Proteomes" id="UP000005801">
    <property type="component" value="Unassembled WGS sequence"/>
</dbReference>
<keyword evidence="1" id="KW-0812">Transmembrane</keyword>